<accession>U9SQV5</accession>
<sequence length="61" mass="6624">MILVSVALFAEIEIGASDFSFLGLTVLFGNKDSLFLESTCVMVIFQALGHTEIWNGITSEP</sequence>
<organism evidence="1">
    <name type="scientific">Rhizophagus irregularis (strain DAOM 181602 / DAOM 197198 / MUCL 43194)</name>
    <name type="common">Arbuscular mycorrhizal fungus</name>
    <name type="synonym">Glomus intraradices</name>
    <dbReference type="NCBI Taxonomy" id="747089"/>
    <lineage>
        <taxon>Eukaryota</taxon>
        <taxon>Fungi</taxon>
        <taxon>Fungi incertae sedis</taxon>
        <taxon>Mucoromycota</taxon>
        <taxon>Glomeromycotina</taxon>
        <taxon>Glomeromycetes</taxon>
        <taxon>Glomerales</taxon>
        <taxon>Glomeraceae</taxon>
        <taxon>Rhizophagus</taxon>
    </lineage>
</organism>
<dbReference type="EMBL" id="KI299592">
    <property type="protein sequence ID" value="ERZ97471.1"/>
    <property type="molecule type" value="Genomic_DNA"/>
</dbReference>
<protein>
    <submittedName>
        <fullName evidence="1">Uncharacterized protein</fullName>
    </submittedName>
</protein>
<dbReference type="AlphaFoldDB" id="U9SQV5"/>
<reference evidence="1" key="1">
    <citation type="submission" date="2013-07" db="EMBL/GenBank/DDBJ databases">
        <title>The genome of an arbuscular mycorrhizal fungus provides insights into the evolution of the oldest plant symbiosis.</title>
        <authorList>
            <consortium name="DOE Joint Genome Institute"/>
            <person name="Tisserant E."/>
            <person name="Malbreil M."/>
            <person name="Kuo A."/>
            <person name="Kohler A."/>
            <person name="Symeonidi A."/>
            <person name="Balestrini R."/>
            <person name="Charron P."/>
            <person name="Duensing N."/>
            <person name="Frei-dit-Frey N."/>
            <person name="Gianinazzi-Pearson V."/>
            <person name="Gilbert B."/>
            <person name="Handa Y."/>
            <person name="Hijri M."/>
            <person name="Kaul R."/>
            <person name="Kawaguchi M."/>
            <person name="Krajinski F."/>
            <person name="Lammers P."/>
            <person name="Lapierre D."/>
            <person name="Masclaux F.G."/>
            <person name="Murat C."/>
            <person name="Morin E."/>
            <person name="Ndikumana S."/>
            <person name="Pagni M."/>
            <person name="Petitpierre D."/>
            <person name="Requena N."/>
            <person name="Rosikiewicz P."/>
            <person name="Riley R."/>
            <person name="Saito K."/>
            <person name="San Clemente H."/>
            <person name="Shapiro H."/>
            <person name="van Tuinen D."/>
            <person name="Becard G."/>
            <person name="Bonfante P."/>
            <person name="Paszkowski U."/>
            <person name="Shachar-Hill Y."/>
            <person name="Young J.P."/>
            <person name="Sanders I.R."/>
            <person name="Henrissat B."/>
            <person name="Rensing S.A."/>
            <person name="Grigoriev I.V."/>
            <person name="Corradi N."/>
            <person name="Roux C."/>
            <person name="Martin F."/>
        </authorList>
    </citation>
    <scope>NUCLEOTIDE SEQUENCE</scope>
    <source>
        <strain evidence="1">DAOM 197198</strain>
    </source>
</reference>
<proteinExistence type="predicted"/>
<name>U9SQV5_RHIID</name>
<gene>
    <name evidence="1" type="ORF">GLOINDRAFT_11550</name>
</gene>
<evidence type="ECO:0000313" key="1">
    <source>
        <dbReference type="EMBL" id="ERZ97471.1"/>
    </source>
</evidence>
<dbReference type="HOGENOM" id="CLU_2923867_0_0_1"/>